<dbReference type="RefSeq" id="WP_168983993.1">
    <property type="nucleotide sequence ID" value="NZ_JABAGI010000003.1"/>
</dbReference>
<feature type="transmembrane region" description="Helical" evidence="1">
    <location>
        <begin position="105"/>
        <end position="124"/>
    </location>
</feature>
<keyword evidence="1" id="KW-1133">Transmembrane helix</keyword>
<gene>
    <name evidence="2" type="ORF">HF844_03615</name>
</gene>
<feature type="transmembrane region" description="Helical" evidence="1">
    <location>
        <begin position="82"/>
        <end position="99"/>
    </location>
</feature>
<organism evidence="2 3">
    <name type="scientific">Bifidobacterium thermophilum</name>
    <dbReference type="NCBI Taxonomy" id="33905"/>
    <lineage>
        <taxon>Bacteria</taxon>
        <taxon>Bacillati</taxon>
        <taxon>Actinomycetota</taxon>
        <taxon>Actinomycetes</taxon>
        <taxon>Bifidobacteriales</taxon>
        <taxon>Bifidobacteriaceae</taxon>
        <taxon>Bifidobacterium</taxon>
    </lineage>
</organism>
<dbReference type="Proteomes" id="UP000588369">
    <property type="component" value="Unassembled WGS sequence"/>
</dbReference>
<feature type="transmembrane region" description="Helical" evidence="1">
    <location>
        <begin position="54"/>
        <end position="75"/>
    </location>
</feature>
<protein>
    <submittedName>
        <fullName evidence="2">Uncharacterized protein</fullName>
    </submittedName>
</protein>
<comment type="caution">
    <text evidence="2">The sequence shown here is derived from an EMBL/GenBank/DDBJ whole genome shotgun (WGS) entry which is preliminary data.</text>
</comment>
<dbReference type="EMBL" id="JABAGI010000003">
    <property type="protein sequence ID" value="NME61893.1"/>
    <property type="molecule type" value="Genomic_DNA"/>
</dbReference>
<reference evidence="2 3" key="1">
    <citation type="submission" date="2020-04" db="EMBL/GenBank/DDBJ databases">
        <authorList>
            <person name="Hitch T.C.A."/>
            <person name="Wylensek D."/>
            <person name="Clavel T."/>
        </authorList>
    </citation>
    <scope>NUCLEOTIDE SEQUENCE [LARGE SCALE GENOMIC DNA]</scope>
    <source>
        <strain evidence="2 3">BSM-130-P53-3C</strain>
    </source>
</reference>
<keyword evidence="1" id="KW-0472">Membrane</keyword>
<evidence type="ECO:0000256" key="1">
    <source>
        <dbReference type="SAM" id="Phobius"/>
    </source>
</evidence>
<dbReference type="AlphaFoldDB" id="A0A7X9RKU5"/>
<name>A0A7X9RKU5_9BIFI</name>
<evidence type="ECO:0000313" key="3">
    <source>
        <dbReference type="Proteomes" id="UP000588369"/>
    </source>
</evidence>
<sequence length="133" mass="13911">MADGTSSDLDDRLFGFLTPAVLTLAGVVLACQAGKAAARLTGNAWLLGLLSGPVAGWVQAAAALMVMVPAVVWLVRVRPRPARRFLAVSALICWAVGVVCQALSWPVGALACYAGVLAVAVAYLSRRRESRHP</sequence>
<evidence type="ECO:0000313" key="2">
    <source>
        <dbReference type="EMBL" id="NME61893.1"/>
    </source>
</evidence>
<keyword evidence="1" id="KW-0812">Transmembrane</keyword>
<accession>A0A7X9RKU5</accession>
<proteinExistence type="predicted"/>